<keyword evidence="5" id="KW-0378">Hydrolase</keyword>
<proteinExistence type="inferred from homology"/>
<evidence type="ECO:0000256" key="7">
    <source>
        <dbReference type="PIRSR" id="PIRSR001123-1"/>
    </source>
</evidence>
<sequence>MEHKYKEYMLQQLENLLSIDSPTGYHYNIQNYLVNELTQMGYQPETLRKGGVKVNLGGERHPIMMLSHTDTLGCVVKYIKGNGRLAISNMTLNPNNIETETVKVITRNHGSYEGTIQLSNASVHVNKEVNTARDFDNLEIVLDEDVKSVDDVKALGINPGDFIAVNPRYTVTSKEYIKSRFLDDKASAAVLITFAKMLKEESISLSRNVWLNFTSFEEIGHGGATGIPVEMEDLLSVDMGCVGENITCTEKMVSICAKDSGGPYHYEFTNELIEAAKRDGVDYAIDVYNFYGSDVECSLRAGYDVRYALIGPGVYASHGYERTHVDGMLHTLDLIKSYLVG</sequence>
<feature type="binding site" evidence="8">
    <location>
        <position position="183"/>
    </location>
    <ligand>
        <name>Zn(2+)</name>
        <dbReference type="ChEBI" id="CHEBI:29105"/>
        <label>2</label>
    </ligand>
</feature>
<keyword evidence="2" id="KW-0031">Aminopeptidase</keyword>
<evidence type="ECO:0000313" key="10">
    <source>
        <dbReference type="Proteomes" id="UP000595897"/>
    </source>
</evidence>
<feature type="active site" description="Proton acceptor" evidence="7">
    <location>
        <position position="217"/>
    </location>
</feature>
<keyword evidence="4 8" id="KW-0479">Metal-binding</keyword>
<evidence type="ECO:0000313" key="9">
    <source>
        <dbReference type="EMBL" id="BCN30004.1"/>
    </source>
</evidence>
<evidence type="ECO:0000256" key="4">
    <source>
        <dbReference type="ARBA" id="ARBA00022723"/>
    </source>
</evidence>
<feature type="binding site" evidence="8">
    <location>
        <position position="238"/>
    </location>
    <ligand>
        <name>Zn(2+)</name>
        <dbReference type="ChEBI" id="CHEBI:29105"/>
        <label>1</label>
    </ligand>
</feature>
<dbReference type="InterPro" id="IPR023367">
    <property type="entry name" value="Peptidase_M42_dom2"/>
</dbReference>
<dbReference type="PANTHER" id="PTHR32481:SF7">
    <property type="entry name" value="AMINOPEPTIDASE YHFE-RELATED"/>
    <property type="match status" value="1"/>
</dbReference>
<dbReference type="KEGG" id="ahb:bsdtb5_12990"/>
<reference evidence="9 10" key="1">
    <citation type="submission" date="2020-11" db="EMBL/GenBank/DDBJ databases">
        <title>Draft genome sequencing of a Lachnospiraceae strain isolated from anoxic soil subjected to BSD treatment.</title>
        <authorList>
            <person name="Uek A."/>
            <person name="Tonouchi A."/>
        </authorList>
    </citation>
    <scope>NUCLEOTIDE SEQUENCE [LARGE SCALE GENOMIC DNA]</scope>
    <source>
        <strain evidence="9 10">TB5</strain>
    </source>
</reference>
<dbReference type="InterPro" id="IPR008007">
    <property type="entry name" value="Peptidase_M42"/>
</dbReference>
<dbReference type="GO" id="GO:0004177">
    <property type="term" value="F:aminopeptidase activity"/>
    <property type="evidence" value="ECO:0007669"/>
    <property type="project" value="UniProtKB-UniRule"/>
</dbReference>
<dbReference type="PIRSF" id="PIRSF001123">
    <property type="entry name" value="PepA_GA"/>
    <property type="match status" value="1"/>
</dbReference>
<evidence type="ECO:0000256" key="3">
    <source>
        <dbReference type="ARBA" id="ARBA00022670"/>
    </source>
</evidence>
<dbReference type="Proteomes" id="UP000595897">
    <property type="component" value="Chromosome"/>
</dbReference>
<dbReference type="CDD" id="cd05657">
    <property type="entry name" value="M42_glucanase_like"/>
    <property type="match status" value="1"/>
</dbReference>
<comment type="cofactor">
    <cofactor evidence="8">
        <name>a divalent metal cation</name>
        <dbReference type="ChEBI" id="CHEBI:60240"/>
    </cofactor>
    <text evidence="8">Binds 2 divalent metal cations per subunit.</text>
</comment>
<gene>
    <name evidence="9" type="ORF">bsdtb5_12990</name>
</gene>
<feature type="binding site" evidence="8">
    <location>
        <position position="183"/>
    </location>
    <ligand>
        <name>Zn(2+)</name>
        <dbReference type="ChEBI" id="CHEBI:29105"/>
        <label>1</label>
    </ligand>
</feature>
<dbReference type="SUPFAM" id="SSF53187">
    <property type="entry name" value="Zn-dependent exopeptidases"/>
    <property type="match status" value="1"/>
</dbReference>
<dbReference type="Gene3D" id="2.40.30.40">
    <property type="entry name" value="Peptidase M42, domain 2"/>
    <property type="match status" value="1"/>
</dbReference>
<dbReference type="InterPro" id="IPR051464">
    <property type="entry name" value="Peptidase_M42_aminopept"/>
</dbReference>
<protein>
    <submittedName>
        <fullName evidence="9">Cellulase</fullName>
    </submittedName>
</protein>
<evidence type="ECO:0000256" key="1">
    <source>
        <dbReference type="ARBA" id="ARBA00006272"/>
    </source>
</evidence>
<comment type="similarity">
    <text evidence="1 6">Belongs to the peptidase M42 family.</text>
</comment>
<evidence type="ECO:0000256" key="8">
    <source>
        <dbReference type="PIRSR" id="PIRSR001123-2"/>
    </source>
</evidence>
<evidence type="ECO:0000256" key="2">
    <source>
        <dbReference type="ARBA" id="ARBA00022438"/>
    </source>
</evidence>
<evidence type="ECO:0000256" key="5">
    <source>
        <dbReference type="ARBA" id="ARBA00022801"/>
    </source>
</evidence>
<dbReference type="AlphaFoldDB" id="A0A7R7ICJ7"/>
<keyword evidence="10" id="KW-1185">Reference proteome</keyword>
<dbReference type="Gene3D" id="3.40.630.10">
    <property type="entry name" value="Zn peptidases"/>
    <property type="match status" value="1"/>
</dbReference>
<organism evidence="9 10">
    <name type="scientific">Anaeromicropila herbilytica</name>
    <dbReference type="NCBI Taxonomy" id="2785025"/>
    <lineage>
        <taxon>Bacteria</taxon>
        <taxon>Bacillati</taxon>
        <taxon>Bacillota</taxon>
        <taxon>Clostridia</taxon>
        <taxon>Lachnospirales</taxon>
        <taxon>Lachnospiraceae</taxon>
        <taxon>Anaeromicropila</taxon>
    </lineage>
</organism>
<evidence type="ECO:0000256" key="6">
    <source>
        <dbReference type="PIRNR" id="PIRNR001123"/>
    </source>
</evidence>
<feature type="binding site" evidence="8">
    <location>
        <position position="218"/>
    </location>
    <ligand>
        <name>Zn(2+)</name>
        <dbReference type="ChEBI" id="CHEBI:29105"/>
        <label>2</label>
    </ligand>
</feature>
<dbReference type="GO" id="GO:0006508">
    <property type="term" value="P:proteolysis"/>
    <property type="evidence" value="ECO:0007669"/>
    <property type="project" value="UniProtKB-KW"/>
</dbReference>
<dbReference type="EMBL" id="AP024169">
    <property type="protein sequence ID" value="BCN30004.1"/>
    <property type="molecule type" value="Genomic_DNA"/>
</dbReference>
<dbReference type="RefSeq" id="WP_271715255.1">
    <property type="nucleotide sequence ID" value="NZ_AP024169.1"/>
</dbReference>
<accession>A0A7R7ICJ7</accession>
<feature type="binding site" evidence="8">
    <location>
        <position position="68"/>
    </location>
    <ligand>
        <name>Zn(2+)</name>
        <dbReference type="ChEBI" id="CHEBI:29105"/>
        <label>1</label>
    </ligand>
</feature>
<dbReference type="SUPFAM" id="SSF101821">
    <property type="entry name" value="Aminopeptidase/glucanase lid domain"/>
    <property type="match status" value="1"/>
</dbReference>
<dbReference type="Pfam" id="PF05343">
    <property type="entry name" value="Peptidase_M42"/>
    <property type="match status" value="1"/>
</dbReference>
<dbReference type="PANTHER" id="PTHR32481">
    <property type="entry name" value="AMINOPEPTIDASE"/>
    <property type="match status" value="1"/>
</dbReference>
<dbReference type="GO" id="GO:0046872">
    <property type="term" value="F:metal ion binding"/>
    <property type="evidence" value="ECO:0007669"/>
    <property type="project" value="UniProtKB-UniRule"/>
</dbReference>
<keyword evidence="3" id="KW-0645">Protease</keyword>
<name>A0A7R7ICJ7_9FIRM</name>